<keyword evidence="4 6" id="KW-0472">Membrane</keyword>
<dbReference type="GO" id="GO:0004930">
    <property type="term" value="F:G protein-coupled receptor activity"/>
    <property type="evidence" value="ECO:0007669"/>
    <property type="project" value="InterPro"/>
</dbReference>
<dbReference type="GO" id="GO:0016020">
    <property type="term" value="C:membrane"/>
    <property type="evidence" value="ECO:0007669"/>
    <property type="project" value="UniProtKB-SubCell"/>
</dbReference>
<evidence type="ECO:0000256" key="2">
    <source>
        <dbReference type="ARBA" id="ARBA00022692"/>
    </source>
</evidence>
<gene>
    <name evidence="8" type="ORF">EGW08_015280</name>
</gene>
<feature type="compositionally biased region" description="Polar residues" evidence="5">
    <location>
        <begin position="250"/>
        <end position="262"/>
    </location>
</feature>
<feature type="transmembrane region" description="Helical" evidence="6">
    <location>
        <begin position="148"/>
        <end position="169"/>
    </location>
</feature>
<comment type="subcellular location">
    <subcellularLocation>
        <location evidence="1">Membrane</location>
    </subcellularLocation>
</comment>
<keyword evidence="9" id="KW-1185">Reference proteome</keyword>
<dbReference type="Gene3D" id="1.20.1070.10">
    <property type="entry name" value="Rhodopsin 7-helix transmembrane proteins"/>
    <property type="match status" value="1"/>
</dbReference>
<proteinExistence type="predicted"/>
<reference evidence="8 9" key="1">
    <citation type="submission" date="2019-01" db="EMBL/GenBank/DDBJ databases">
        <title>A draft genome assembly of the solar-powered sea slug Elysia chlorotica.</title>
        <authorList>
            <person name="Cai H."/>
            <person name="Li Q."/>
            <person name="Fang X."/>
            <person name="Li J."/>
            <person name="Curtis N.E."/>
            <person name="Altenburger A."/>
            <person name="Shibata T."/>
            <person name="Feng M."/>
            <person name="Maeda T."/>
            <person name="Schwartz J.A."/>
            <person name="Shigenobu S."/>
            <person name="Lundholm N."/>
            <person name="Nishiyama T."/>
            <person name="Yang H."/>
            <person name="Hasebe M."/>
            <person name="Li S."/>
            <person name="Pierce S.K."/>
            <person name="Wang J."/>
        </authorList>
    </citation>
    <scope>NUCLEOTIDE SEQUENCE [LARGE SCALE GENOMIC DNA]</scope>
    <source>
        <strain evidence="8">EC2010</strain>
        <tissue evidence="8">Whole organism of an adult</tissue>
    </source>
</reference>
<evidence type="ECO:0000313" key="9">
    <source>
        <dbReference type="Proteomes" id="UP000271974"/>
    </source>
</evidence>
<evidence type="ECO:0000259" key="7">
    <source>
        <dbReference type="PROSITE" id="PS50262"/>
    </source>
</evidence>
<accession>A0A3S1B7J8</accession>
<feature type="transmembrane region" description="Helical" evidence="6">
    <location>
        <begin position="27"/>
        <end position="49"/>
    </location>
</feature>
<evidence type="ECO:0000256" key="3">
    <source>
        <dbReference type="ARBA" id="ARBA00022989"/>
    </source>
</evidence>
<dbReference type="PRINTS" id="PR00237">
    <property type="entry name" value="GPCRRHODOPSN"/>
</dbReference>
<evidence type="ECO:0000256" key="4">
    <source>
        <dbReference type="ARBA" id="ARBA00023136"/>
    </source>
</evidence>
<sequence length="372" mass="42917">MPSSNVSDTESKELGFFLQEDTFLRKYIYHVWLCILIFGLGANSINIAVFTKIGLRDNVTLTLLVLSFSDLIHLILSFPIAVARFIEKYHPYHDWPFHPKILFDGIYWWAFIFYDYSSFISVFLGLVRCACVSRPLRFKSMFTISRTVKVLVLLFLLALGLRAPVLTVFRLTWELNPITNSTYRSIRFSANYKEIYKANHIFNMNIVSWTTYVIAVGCVIVLTSNLKAASRFRQSSQNASSDSSENNQSETATVNKQRSTNSVKKKPANKMSVRDLQVIKSVTLLCVVFIVSQLPPQIRCTIRLIDPEFSEFGRKRFALGFSAQVSRTFGFLNASVNIFIHYYFNRRYRDTFLFTLSKMMCLHLGVEREPVH</sequence>
<comment type="caution">
    <text evidence="8">The sequence shown here is derived from an EMBL/GenBank/DDBJ whole genome shotgun (WGS) entry which is preliminary data.</text>
</comment>
<feature type="transmembrane region" description="Helical" evidence="6">
    <location>
        <begin position="106"/>
        <end position="127"/>
    </location>
</feature>
<keyword evidence="3 6" id="KW-1133">Transmembrane helix</keyword>
<evidence type="ECO:0000313" key="8">
    <source>
        <dbReference type="EMBL" id="RUS76960.1"/>
    </source>
</evidence>
<dbReference type="SUPFAM" id="SSF81321">
    <property type="entry name" value="Family A G protein-coupled receptor-like"/>
    <property type="match status" value="1"/>
</dbReference>
<dbReference type="PROSITE" id="PS50262">
    <property type="entry name" value="G_PROTEIN_RECEP_F1_2"/>
    <property type="match status" value="1"/>
</dbReference>
<feature type="transmembrane region" description="Helical" evidence="6">
    <location>
        <begin position="61"/>
        <end position="86"/>
    </location>
</feature>
<protein>
    <recommendedName>
        <fullName evidence="7">G-protein coupled receptors family 1 profile domain-containing protein</fullName>
    </recommendedName>
</protein>
<feature type="compositionally biased region" description="Low complexity" evidence="5">
    <location>
        <begin position="237"/>
        <end position="249"/>
    </location>
</feature>
<evidence type="ECO:0000256" key="5">
    <source>
        <dbReference type="SAM" id="MobiDB-lite"/>
    </source>
</evidence>
<name>A0A3S1B7J8_ELYCH</name>
<dbReference type="EMBL" id="RQTK01000621">
    <property type="protein sequence ID" value="RUS76960.1"/>
    <property type="molecule type" value="Genomic_DNA"/>
</dbReference>
<feature type="region of interest" description="Disordered" evidence="5">
    <location>
        <begin position="237"/>
        <end position="268"/>
    </location>
</feature>
<feature type="domain" description="G-protein coupled receptors family 1 profile" evidence="7">
    <location>
        <begin position="42"/>
        <end position="341"/>
    </location>
</feature>
<dbReference type="Pfam" id="PF00001">
    <property type="entry name" value="7tm_1"/>
    <property type="match status" value="1"/>
</dbReference>
<dbReference type="InterPro" id="IPR017452">
    <property type="entry name" value="GPCR_Rhodpsn_7TM"/>
</dbReference>
<feature type="transmembrane region" description="Helical" evidence="6">
    <location>
        <begin position="206"/>
        <end position="226"/>
    </location>
</feature>
<dbReference type="OrthoDB" id="6145169at2759"/>
<dbReference type="PANTHER" id="PTHR46641">
    <property type="entry name" value="FMRFAMIDE RECEPTOR-RELATED"/>
    <property type="match status" value="1"/>
</dbReference>
<dbReference type="PANTHER" id="PTHR46641:SF2">
    <property type="entry name" value="FMRFAMIDE RECEPTOR"/>
    <property type="match status" value="1"/>
</dbReference>
<dbReference type="InterPro" id="IPR000276">
    <property type="entry name" value="GPCR_Rhodpsn"/>
</dbReference>
<dbReference type="InterPro" id="IPR052954">
    <property type="entry name" value="GPCR-Ligand_Int"/>
</dbReference>
<dbReference type="Proteomes" id="UP000271974">
    <property type="component" value="Unassembled WGS sequence"/>
</dbReference>
<keyword evidence="2 6" id="KW-0812">Transmembrane</keyword>
<evidence type="ECO:0000256" key="1">
    <source>
        <dbReference type="ARBA" id="ARBA00004370"/>
    </source>
</evidence>
<dbReference type="AlphaFoldDB" id="A0A3S1B7J8"/>
<organism evidence="8 9">
    <name type="scientific">Elysia chlorotica</name>
    <name type="common">Eastern emerald elysia</name>
    <name type="synonym">Sea slug</name>
    <dbReference type="NCBI Taxonomy" id="188477"/>
    <lineage>
        <taxon>Eukaryota</taxon>
        <taxon>Metazoa</taxon>
        <taxon>Spiralia</taxon>
        <taxon>Lophotrochozoa</taxon>
        <taxon>Mollusca</taxon>
        <taxon>Gastropoda</taxon>
        <taxon>Heterobranchia</taxon>
        <taxon>Euthyneura</taxon>
        <taxon>Panpulmonata</taxon>
        <taxon>Sacoglossa</taxon>
        <taxon>Placobranchoidea</taxon>
        <taxon>Plakobranchidae</taxon>
        <taxon>Elysia</taxon>
    </lineage>
</organism>
<evidence type="ECO:0000256" key="6">
    <source>
        <dbReference type="SAM" id="Phobius"/>
    </source>
</evidence>